<feature type="binding site" evidence="14">
    <location>
        <position position="428"/>
    </location>
    <ligand>
        <name>Zn(2+)</name>
        <dbReference type="ChEBI" id="CHEBI:29105"/>
    </ligand>
</feature>
<evidence type="ECO:0000256" key="2">
    <source>
        <dbReference type="ARBA" id="ARBA00012722"/>
    </source>
</evidence>
<dbReference type="PROSITE" id="PS50172">
    <property type="entry name" value="BRCT"/>
    <property type="match status" value="1"/>
</dbReference>
<keyword evidence="6 14" id="KW-0479">Metal-binding</keyword>
<dbReference type="FunFam" id="1.10.150.20:FF:000006">
    <property type="entry name" value="DNA ligase"/>
    <property type="match status" value="1"/>
</dbReference>
<keyword evidence="7 14" id="KW-0227">DNA damage</keyword>
<evidence type="ECO:0000256" key="7">
    <source>
        <dbReference type="ARBA" id="ARBA00022763"/>
    </source>
</evidence>
<protein>
    <recommendedName>
        <fullName evidence="3 14">DNA ligase</fullName>
        <ecNumber evidence="2 14">6.5.1.2</ecNumber>
    </recommendedName>
    <alternativeName>
        <fullName evidence="14">Polydeoxyribonucleotide synthase [NAD(+)]</fullName>
    </alternativeName>
</protein>
<keyword evidence="10 14" id="KW-0520">NAD</keyword>
<dbReference type="SMART" id="SM00292">
    <property type="entry name" value="BRCT"/>
    <property type="match status" value="1"/>
</dbReference>
<dbReference type="SUPFAM" id="SSF56091">
    <property type="entry name" value="DNA ligase/mRNA capping enzyme, catalytic domain"/>
    <property type="match status" value="1"/>
</dbReference>
<dbReference type="GO" id="GO:0005829">
    <property type="term" value="C:cytosol"/>
    <property type="evidence" value="ECO:0007669"/>
    <property type="project" value="TreeGrafter"/>
</dbReference>
<dbReference type="Pfam" id="PF03120">
    <property type="entry name" value="OB_DNA_ligase"/>
    <property type="match status" value="1"/>
</dbReference>
<dbReference type="Pfam" id="PF03119">
    <property type="entry name" value="DNA_ligase_ZBD"/>
    <property type="match status" value="1"/>
</dbReference>
<dbReference type="PROSITE" id="PS01056">
    <property type="entry name" value="DNA_LIGASE_N2"/>
    <property type="match status" value="1"/>
</dbReference>
<feature type="binding site" evidence="14">
    <location>
        <position position="176"/>
    </location>
    <ligand>
        <name>NAD(+)</name>
        <dbReference type="ChEBI" id="CHEBI:57540"/>
    </ligand>
</feature>
<dbReference type="SUPFAM" id="SSF47781">
    <property type="entry name" value="RuvA domain 2-like"/>
    <property type="match status" value="1"/>
</dbReference>
<dbReference type="SUPFAM" id="SSF52113">
    <property type="entry name" value="BRCT domain"/>
    <property type="match status" value="1"/>
</dbReference>
<dbReference type="SMART" id="SM00278">
    <property type="entry name" value="HhH1"/>
    <property type="match status" value="3"/>
</dbReference>
<dbReference type="SUPFAM" id="SSF50249">
    <property type="entry name" value="Nucleic acid-binding proteins"/>
    <property type="match status" value="1"/>
</dbReference>
<keyword evidence="5 14" id="KW-0235">DNA replication</keyword>
<feature type="binding site" evidence="14">
    <location>
        <position position="413"/>
    </location>
    <ligand>
        <name>Zn(2+)</name>
        <dbReference type="ChEBI" id="CHEBI:29105"/>
    </ligand>
</feature>
<evidence type="ECO:0000256" key="10">
    <source>
        <dbReference type="ARBA" id="ARBA00023027"/>
    </source>
</evidence>
<dbReference type="InterPro" id="IPR033136">
    <property type="entry name" value="DNA_ligase_CS"/>
</dbReference>
<dbReference type="InterPro" id="IPR010994">
    <property type="entry name" value="RuvA_2-like"/>
</dbReference>
<dbReference type="CDD" id="cd00114">
    <property type="entry name" value="LIGANc"/>
    <property type="match status" value="1"/>
</dbReference>
<dbReference type="NCBIfam" id="NF005932">
    <property type="entry name" value="PRK07956.1"/>
    <property type="match status" value="1"/>
</dbReference>
<evidence type="ECO:0000256" key="11">
    <source>
        <dbReference type="ARBA" id="ARBA00023204"/>
    </source>
</evidence>
<dbReference type="CDD" id="cd17748">
    <property type="entry name" value="BRCT_DNA_ligase_like"/>
    <property type="match status" value="1"/>
</dbReference>
<feature type="binding site" evidence="14">
    <location>
        <begin position="34"/>
        <end position="38"/>
    </location>
    <ligand>
        <name>NAD(+)</name>
        <dbReference type="ChEBI" id="CHEBI:57540"/>
    </ligand>
</feature>
<dbReference type="InterPro" id="IPR001679">
    <property type="entry name" value="DNA_ligase"/>
</dbReference>
<accession>I4ENM0</accession>
<comment type="similarity">
    <text evidence="13 14">Belongs to the NAD-dependent DNA ligase family. LigA subfamily.</text>
</comment>
<gene>
    <name evidence="14 18" type="primary">ligA</name>
    <name evidence="18" type="ORF">NITHO_970009</name>
</gene>
<keyword evidence="19" id="KW-1185">Reference proteome</keyword>
<dbReference type="RefSeq" id="WP_008482009.1">
    <property type="nucleotide sequence ID" value="NZ_CAGS01000734.1"/>
</dbReference>
<dbReference type="InterPro" id="IPR013840">
    <property type="entry name" value="DNAligase_N"/>
</dbReference>
<feature type="binding site" evidence="14">
    <location>
        <position position="137"/>
    </location>
    <ligand>
        <name>NAD(+)</name>
        <dbReference type="ChEBI" id="CHEBI:57540"/>
    </ligand>
</feature>
<evidence type="ECO:0000313" key="19">
    <source>
        <dbReference type="Proteomes" id="UP000004221"/>
    </source>
</evidence>
<evidence type="ECO:0000256" key="16">
    <source>
        <dbReference type="SAM" id="MobiDB-lite"/>
    </source>
</evidence>
<dbReference type="FunFam" id="2.40.50.140:FF:000012">
    <property type="entry name" value="DNA ligase"/>
    <property type="match status" value="1"/>
</dbReference>
<feature type="active site" description="N6-AMP-lysine intermediate" evidence="14">
    <location>
        <position position="116"/>
    </location>
</feature>
<feature type="binding site" evidence="14">
    <location>
        <position position="410"/>
    </location>
    <ligand>
        <name>Zn(2+)</name>
        <dbReference type="ChEBI" id="CHEBI:29105"/>
    </ligand>
</feature>
<evidence type="ECO:0000256" key="9">
    <source>
        <dbReference type="ARBA" id="ARBA00022842"/>
    </source>
</evidence>
<evidence type="ECO:0000256" key="12">
    <source>
        <dbReference type="ARBA" id="ARBA00034005"/>
    </source>
</evidence>
<feature type="binding site" evidence="14">
    <location>
        <position position="316"/>
    </location>
    <ligand>
        <name>NAD(+)</name>
        <dbReference type="ChEBI" id="CHEBI:57540"/>
    </ligand>
</feature>
<dbReference type="InterPro" id="IPR013839">
    <property type="entry name" value="DNAligase_adenylation"/>
</dbReference>
<sequence>MVEAEVLQRVEELRRAINQYNYEYYVLNESSVSDAEYDALMNQLREIEQMYPELVIPSSPTQRVGAAPVTAFGTVQHTVPMLSLGNVYSQQELHDWVERVYRLTGRRDIEFVTEPKVDGSAISMLYRNGVFEVGATRGNGVVGENVTQNLRTVRNIPLQLRETGIPLPPTLEVRGEIFMPKSSFTALNRQRGEEGLSLFANPRNAAAGALRQLDASITASRPLRFLAWDAVASNGNVPATHAETLEALRSFGFPVTPDVRVCRSLDEVWAECERWLDARERLDFEIDGVVVKVNDLALQAELGAVSREPRWATAYKFPAIQKTTLLEGIEVQVGRTGTLNPVAILEPVEIGGVMVRRATLHNEDEIRRLGLMIGDRVVVQRAGDVIPKIISVIERVRTGQEIPFEMPEHCPVCGSKAVRLDEQAMRYCVNASCPARLSQQIRYFVSRNAMDIEGLGAKLAAQFVELGLIHSFADIYRIDWENVRQLEGFGEKRIENLKASIEASKTRPLSRLLTGLGILHVGERNARLLAEHFNTMGSIMQARIEDIQAIPGFGSVVAESIYDFFREPRNLALIEQLQALGLRMEEGVEQKEPVEQPLAGKTVVLTGRLETMTRGEAESLLQQAGATVTSSVSRKTSYVIAGEAPGSKADRARELGIPILDEEALLRLLPGVQAGKQERPDSPSEQQGERDARL</sequence>
<evidence type="ECO:0000256" key="5">
    <source>
        <dbReference type="ARBA" id="ARBA00022705"/>
    </source>
</evidence>
<dbReference type="OrthoDB" id="9759736at2"/>
<feature type="region of interest" description="Disordered" evidence="16">
    <location>
        <begin position="670"/>
        <end position="694"/>
    </location>
</feature>
<comment type="catalytic activity">
    <reaction evidence="12 14 15">
        <text>NAD(+) + (deoxyribonucleotide)n-3'-hydroxyl + 5'-phospho-(deoxyribonucleotide)m = (deoxyribonucleotide)n+m + AMP + beta-nicotinamide D-nucleotide.</text>
        <dbReference type="EC" id="6.5.1.2"/>
    </reaction>
</comment>
<evidence type="ECO:0000256" key="15">
    <source>
        <dbReference type="RuleBase" id="RU000618"/>
    </source>
</evidence>
<dbReference type="InterPro" id="IPR001357">
    <property type="entry name" value="BRCT_dom"/>
</dbReference>
<dbReference type="InterPro" id="IPR004150">
    <property type="entry name" value="NAD_DNA_ligase_OB"/>
</dbReference>
<dbReference type="GO" id="GO:0006281">
    <property type="term" value="P:DNA repair"/>
    <property type="evidence" value="ECO:0007669"/>
    <property type="project" value="UniProtKB-KW"/>
</dbReference>
<evidence type="ECO:0000256" key="3">
    <source>
        <dbReference type="ARBA" id="ARBA00013308"/>
    </source>
</evidence>
<dbReference type="FunFam" id="1.10.287.610:FF:000002">
    <property type="entry name" value="DNA ligase"/>
    <property type="match status" value="1"/>
</dbReference>
<evidence type="ECO:0000256" key="13">
    <source>
        <dbReference type="ARBA" id="ARBA00060881"/>
    </source>
</evidence>
<dbReference type="NCBIfam" id="TIGR00575">
    <property type="entry name" value="dnlj"/>
    <property type="match status" value="1"/>
</dbReference>
<dbReference type="GO" id="GO:0046872">
    <property type="term" value="F:metal ion binding"/>
    <property type="evidence" value="ECO:0007669"/>
    <property type="project" value="UniProtKB-KW"/>
</dbReference>
<dbReference type="HAMAP" id="MF_01588">
    <property type="entry name" value="DNA_ligase_A"/>
    <property type="match status" value="1"/>
</dbReference>
<dbReference type="Pfam" id="PF01653">
    <property type="entry name" value="DNA_ligase_aden"/>
    <property type="match status" value="1"/>
</dbReference>
<evidence type="ECO:0000313" key="18">
    <source>
        <dbReference type="EMBL" id="CCF86283.1"/>
    </source>
</evidence>
<comment type="cofactor">
    <cofactor evidence="14">
        <name>Mg(2+)</name>
        <dbReference type="ChEBI" id="CHEBI:18420"/>
    </cofactor>
    <cofactor evidence="14">
        <name>Mn(2+)</name>
        <dbReference type="ChEBI" id="CHEBI:29035"/>
    </cofactor>
</comment>
<dbReference type="Gene3D" id="1.10.150.20">
    <property type="entry name" value="5' to 3' exonuclease, C-terminal subdomain"/>
    <property type="match status" value="2"/>
</dbReference>
<dbReference type="EMBL" id="CAGS01000734">
    <property type="protein sequence ID" value="CCF86283.1"/>
    <property type="molecule type" value="Genomic_DNA"/>
</dbReference>
<keyword evidence="11 14" id="KW-0234">DNA repair</keyword>
<keyword evidence="14" id="KW-0464">Manganese</keyword>
<dbReference type="PIRSF" id="PIRSF001604">
    <property type="entry name" value="LigA"/>
    <property type="match status" value="1"/>
</dbReference>
<dbReference type="PROSITE" id="PS01055">
    <property type="entry name" value="DNA_LIGASE_N1"/>
    <property type="match status" value="1"/>
</dbReference>
<dbReference type="SMART" id="SM00532">
    <property type="entry name" value="LIGANc"/>
    <property type="match status" value="1"/>
</dbReference>
<feature type="binding site" evidence="14">
    <location>
        <position position="433"/>
    </location>
    <ligand>
        <name>Zn(2+)</name>
        <dbReference type="ChEBI" id="CHEBI:29105"/>
    </ligand>
</feature>
<dbReference type="InterPro" id="IPR004149">
    <property type="entry name" value="Znf_DNAligase_C4"/>
</dbReference>
<dbReference type="InterPro" id="IPR012340">
    <property type="entry name" value="NA-bd_OB-fold"/>
</dbReference>
<feature type="binding site" evidence="14">
    <location>
        <begin position="83"/>
        <end position="84"/>
    </location>
    <ligand>
        <name>NAD(+)</name>
        <dbReference type="ChEBI" id="CHEBI:57540"/>
    </ligand>
</feature>
<dbReference type="GO" id="GO:0003677">
    <property type="term" value="F:DNA binding"/>
    <property type="evidence" value="ECO:0007669"/>
    <property type="project" value="InterPro"/>
</dbReference>
<dbReference type="Gene3D" id="3.30.470.30">
    <property type="entry name" value="DNA ligase/mRNA capping enzyme"/>
    <property type="match status" value="1"/>
</dbReference>
<keyword evidence="8 14" id="KW-0862">Zinc</keyword>
<feature type="binding site" evidence="14">
    <location>
        <position position="292"/>
    </location>
    <ligand>
        <name>NAD(+)</name>
        <dbReference type="ChEBI" id="CHEBI:57540"/>
    </ligand>
</feature>
<proteinExistence type="inferred from homology"/>
<feature type="domain" description="BRCT" evidence="17">
    <location>
        <begin position="593"/>
        <end position="669"/>
    </location>
</feature>
<comment type="function">
    <text evidence="1 14">DNA ligase that catalyzes the formation of phosphodiester linkages between 5'-phosphoryl and 3'-hydroxyl groups in double-stranded DNA using NAD as a coenzyme and as the energy source for the reaction. It is essential for DNA replication and repair of damaged DNA.</text>
</comment>
<dbReference type="Gene3D" id="6.20.10.30">
    <property type="match status" value="1"/>
</dbReference>
<evidence type="ECO:0000256" key="1">
    <source>
        <dbReference type="ARBA" id="ARBA00004067"/>
    </source>
</evidence>
<feature type="binding site" evidence="14">
    <location>
        <position position="114"/>
    </location>
    <ligand>
        <name>NAD(+)</name>
        <dbReference type="ChEBI" id="CHEBI:57540"/>
    </ligand>
</feature>
<dbReference type="PANTHER" id="PTHR23389">
    <property type="entry name" value="CHROMOSOME TRANSMISSION FIDELITY FACTOR 18"/>
    <property type="match status" value="1"/>
</dbReference>
<dbReference type="InterPro" id="IPR041663">
    <property type="entry name" value="DisA/LigA_HHH"/>
</dbReference>
<dbReference type="Gene3D" id="1.10.287.610">
    <property type="entry name" value="Helix hairpin bin"/>
    <property type="match status" value="1"/>
</dbReference>
<evidence type="ECO:0000256" key="14">
    <source>
        <dbReference type="HAMAP-Rule" id="MF_01588"/>
    </source>
</evidence>
<dbReference type="Gene3D" id="2.40.50.140">
    <property type="entry name" value="Nucleic acid-binding proteins"/>
    <property type="match status" value="1"/>
</dbReference>
<name>I4ENM0_9BACT</name>
<reference evidence="18 19" key="1">
    <citation type="journal article" date="2012" name="ISME J.">
        <title>Nitrification expanded: discovery, physiology and genomics of a nitrite-oxidizing bacterium from the phylum Chloroflexi.</title>
        <authorList>
            <person name="Sorokin D.Y."/>
            <person name="Lucker S."/>
            <person name="Vejmelkova D."/>
            <person name="Kostrikina N.A."/>
            <person name="Kleerebezem R."/>
            <person name="Rijpstra W.I."/>
            <person name="Damste J.S."/>
            <person name="Le Paslier D."/>
            <person name="Muyzer G."/>
            <person name="Wagner M."/>
            <person name="van Loosdrecht M.C."/>
            <person name="Daims H."/>
        </authorList>
    </citation>
    <scope>NUCLEOTIDE SEQUENCE [LARGE SCALE GENOMIC DNA]</scope>
    <source>
        <strain evidence="19">none</strain>
    </source>
</reference>
<dbReference type="Pfam" id="PF00533">
    <property type="entry name" value="BRCT"/>
    <property type="match status" value="1"/>
</dbReference>
<organism evidence="18 19">
    <name type="scientific">Nitrolancea hollandica Lb</name>
    <dbReference type="NCBI Taxonomy" id="1129897"/>
    <lineage>
        <taxon>Bacteria</taxon>
        <taxon>Pseudomonadati</taxon>
        <taxon>Thermomicrobiota</taxon>
        <taxon>Thermomicrobia</taxon>
        <taxon>Sphaerobacterales</taxon>
        <taxon>Sphaerobacterineae</taxon>
        <taxon>Sphaerobacteraceae</taxon>
        <taxon>Nitrolancea</taxon>
    </lineage>
</organism>
<dbReference type="InterPro" id="IPR018239">
    <property type="entry name" value="DNA_ligase_AS"/>
</dbReference>
<dbReference type="GO" id="GO:0006260">
    <property type="term" value="P:DNA replication"/>
    <property type="evidence" value="ECO:0007669"/>
    <property type="project" value="UniProtKB-KW"/>
</dbReference>
<dbReference type="FunFam" id="1.10.150.20:FF:000007">
    <property type="entry name" value="DNA ligase"/>
    <property type="match status" value="1"/>
</dbReference>
<evidence type="ECO:0000256" key="4">
    <source>
        <dbReference type="ARBA" id="ARBA00022598"/>
    </source>
</evidence>
<feature type="compositionally biased region" description="Basic and acidic residues" evidence="16">
    <location>
        <begin position="676"/>
        <end position="694"/>
    </location>
</feature>
<dbReference type="FunFam" id="3.30.470.30:FF:000001">
    <property type="entry name" value="DNA ligase"/>
    <property type="match status" value="1"/>
</dbReference>
<dbReference type="PANTHER" id="PTHR23389:SF9">
    <property type="entry name" value="DNA LIGASE"/>
    <property type="match status" value="1"/>
</dbReference>
<evidence type="ECO:0000259" key="17">
    <source>
        <dbReference type="PROSITE" id="PS50172"/>
    </source>
</evidence>
<keyword evidence="9 14" id="KW-0460">Magnesium</keyword>
<evidence type="ECO:0000256" key="6">
    <source>
        <dbReference type="ARBA" id="ARBA00022723"/>
    </source>
</evidence>
<dbReference type="InterPro" id="IPR036420">
    <property type="entry name" value="BRCT_dom_sf"/>
</dbReference>
<comment type="caution">
    <text evidence="18">The sequence shown here is derived from an EMBL/GenBank/DDBJ whole genome shotgun (WGS) entry which is preliminary data.</text>
</comment>
<dbReference type="Pfam" id="PF12826">
    <property type="entry name" value="HHH_2"/>
    <property type="match status" value="1"/>
</dbReference>
<keyword evidence="4 14" id="KW-0436">Ligase</keyword>
<dbReference type="GO" id="GO:0003911">
    <property type="term" value="F:DNA ligase (NAD+) activity"/>
    <property type="evidence" value="ECO:0007669"/>
    <property type="project" value="UniProtKB-UniRule"/>
</dbReference>
<dbReference type="Pfam" id="PF14520">
    <property type="entry name" value="HHH_5"/>
    <property type="match status" value="1"/>
</dbReference>
<dbReference type="Gene3D" id="3.40.50.10190">
    <property type="entry name" value="BRCT domain"/>
    <property type="match status" value="1"/>
</dbReference>
<dbReference type="Proteomes" id="UP000004221">
    <property type="component" value="Unassembled WGS sequence"/>
</dbReference>
<evidence type="ECO:0000256" key="8">
    <source>
        <dbReference type="ARBA" id="ARBA00022833"/>
    </source>
</evidence>
<dbReference type="InterPro" id="IPR003583">
    <property type="entry name" value="Hlx-hairpin-Hlx_DNA-bd_motif"/>
</dbReference>
<dbReference type="EC" id="6.5.1.2" evidence="2 14"/>
<dbReference type="AlphaFoldDB" id="I4ENM0"/>